<evidence type="ECO:0000256" key="14">
    <source>
        <dbReference type="ARBA" id="ARBA00048048"/>
    </source>
</evidence>
<dbReference type="GO" id="GO:0005783">
    <property type="term" value="C:endoplasmic reticulum"/>
    <property type="evidence" value="ECO:0007669"/>
    <property type="project" value="TreeGrafter"/>
</dbReference>
<evidence type="ECO:0000256" key="6">
    <source>
        <dbReference type="ARBA" id="ARBA00023136"/>
    </source>
</evidence>
<dbReference type="Pfam" id="PF01529">
    <property type="entry name" value="DHHC"/>
    <property type="match status" value="1"/>
</dbReference>
<feature type="compositionally biased region" description="Polar residues" evidence="15">
    <location>
        <begin position="167"/>
        <end position="184"/>
    </location>
</feature>
<feature type="region of interest" description="Disordered" evidence="15">
    <location>
        <begin position="472"/>
        <end position="501"/>
    </location>
</feature>
<keyword evidence="3" id="KW-0808">Transferase</keyword>
<keyword evidence="7" id="KW-0564">Palmitate</keyword>
<feature type="transmembrane region" description="Helical" evidence="16">
    <location>
        <begin position="1115"/>
        <end position="1142"/>
    </location>
</feature>
<evidence type="ECO:0000256" key="12">
    <source>
        <dbReference type="ARBA" id="ARBA00042315"/>
    </source>
</evidence>
<comment type="similarity">
    <text evidence="10">Belongs to the DHHC palmitoyltransferase family. ERF2/ZDHHC9 subfamily.</text>
</comment>
<feature type="compositionally biased region" description="Gly residues" evidence="15">
    <location>
        <begin position="1"/>
        <end position="10"/>
    </location>
</feature>
<sequence length="1211" mass="132748">MRLRMGGGLGYQSRPAALQSKHEGRSSEGAGYGREDVGQDKIARRAQTTRISADEQYWQSLRQRAGRSYEARSGRVLRHSQSYGAPTHGTRTWISDSHEYHRHAPDRPEDSETNKILPEDQLQASSSSSPLRRKDTGREDWRPTSWHHPRSAPISPTVTFPARPPLSLTTRNYAVSPSQRSSIESLPKGAFSPEAALRFEKRLEEQQQQQLQQQQQRQPFSSSSPTQSSRSPSHVSSDHAHGGHDYSYAPRRGEGVAKLSSQTVTHRRSASRSLQLEKMQEEGSGLSKTEDGDRFLSAHSSPASIGQAFHTPSSLRREESSEPMSYNERQSPGEEEFSGLSPLASSLGPAIGLMKRWWREEEAAAKEDPQRVMPPTQSAEGAYRSIESAEGRQGSDPPAIVQGQSRPVFASERTRNELEQMPTPSTRHSSLPSRPQLPIRKSSRGDGSSTISPRTIELPLAHGSIPEASGLVSAASLSSSHPSTRGHNGQRERAENDVEDHEVAPIPLPETPLKRQQFYRGDHRQASEQAASALFGSEQGHYSESGSPSSGSELTTAGSRTGVGLGIDLRSFDGSGEDFSQLFFFDGRKPRPRGGSFGAGIYHAHGNTNRASLSAPLKNKRARAETPSSNFSSPPKGTAKIPSIPAEGEAGPSNWEGAAKGRKGAKAMTMPTEPEDTLRRSSSFELVAGPGKARRRSRLSSDEEGGQRQAASKAQASQGENVDAEKMSHQRINSAIGGAGQHHHVAPTDEEARSASEVEAFVYHPEGTGVRKADVEHIEQHTVSIAEFRRVVASMQLLPPVKKVKNVAKANDREQEADQEMSAFPADAASAARGRWSRRASRYAMTTMVFLFQVLVIALFFVFEAPFLWSAFSPAAAVAPIYLFLGTAVSFVCAAATDPGTIPLGLHQYTLKDVARQTARPGGSLPLQQGRDNEVVITSYLSQEVQDLDDDSPRKKMALAKLRQQIKQAAAKASPTKARTVVPVRTEVVTKEAQGGRRTWLIYRQDEVDNVTTMSHSNGFNAFFKSPCTTSIKRWRQWRRETALRGLHRPVVDMEQQPVPREIQVGSTTLRCRYCDVCDIYPPPRAFHCSICRRCCLHNFGHCRWIGADVGSGNLAFFLGFLIFAALSLSYVTVFAALHLAYLARSSAASIPGLQLVSMSEEGVGSFRNALRAAPVATILFLFSVPSFLIVTSYFFKHLTAARRGQTTVQR</sequence>
<keyword evidence="9" id="KW-0012">Acyltransferase</keyword>
<feature type="compositionally biased region" description="Polar residues" evidence="15">
    <location>
        <begin position="79"/>
        <end position="95"/>
    </location>
</feature>
<evidence type="ECO:0000256" key="8">
    <source>
        <dbReference type="ARBA" id="ARBA00023288"/>
    </source>
</evidence>
<accession>A0A316YQP0</accession>
<dbReference type="EC" id="2.3.1.225" evidence="2"/>
<evidence type="ECO:0000256" key="9">
    <source>
        <dbReference type="ARBA" id="ARBA00023315"/>
    </source>
</evidence>
<organism evidence="18 19">
    <name type="scientific">Acaromyces ingoldii</name>
    <dbReference type="NCBI Taxonomy" id="215250"/>
    <lineage>
        <taxon>Eukaryota</taxon>
        <taxon>Fungi</taxon>
        <taxon>Dikarya</taxon>
        <taxon>Basidiomycota</taxon>
        <taxon>Ustilaginomycotina</taxon>
        <taxon>Exobasidiomycetes</taxon>
        <taxon>Exobasidiales</taxon>
        <taxon>Cryptobasidiaceae</taxon>
        <taxon>Acaromyces</taxon>
    </lineage>
</organism>
<feature type="compositionally biased region" description="Low complexity" evidence="15">
    <location>
        <begin position="707"/>
        <end position="719"/>
    </location>
</feature>
<evidence type="ECO:0000313" key="18">
    <source>
        <dbReference type="EMBL" id="PWN91336.1"/>
    </source>
</evidence>
<dbReference type="OrthoDB" id="302728at2759"/>
<feature type="compositionally biased region" description="Low complexity" evidence="15">
    <location>
        <begin position="543"/>
        <end position="553"/>
    </location>
</feature>
<evidence type="ECO:0000259" key="17">
    <source>
        <dbReference type="Pfam" id="PF01529"/>
    </source>
</evidence>
<dbReference type="EMBL" id="KZ819635">
    <property type="protein sequence ID" value="PWN91336.1"/>
    <property type="molecule type" value="Genomic_DNA"/>
</dbReference>
<dbReference type="Proteomes" id="UP000245768">
    <property type="component" value="Unassembled WGS sequence"/>
</dbReference>
<evidence type="ECO:0000256" key="5">
    <source>
        <dbReference type="ARBA" id="ARBA00022989"/>
    </source>
</evidence>
<dbReference type="RefSeq" id="XP_025378534.1">
    <property type="nucleotide sequence ID" value="XM_025525625.1"/>
</dbReference>
<evidence type="ECO:0000256" key="4">
    <source>
        <dbReference type="ARBA" id="ARBA00022692"/>
    </source>
</evidence>
<evidence type="ECO:0000256" key="7">
    <source>
        <dbReference type="ARBA" id="ARBA00023139"/>
    </source>
</evidence>
<dbReference type="GeneID" id="37047541"/>
<feature type="region of interest" description="Disordered" evidence="15">
    <location>
        <begin position="363"/>
        <end position="454"/>
    </location>
</feature>
<evidence type="ECO:0000256" key="13">
    <source>
        <dbReference type="ARBA" id="ARBA00042554"/>
    </source>
</evidence>
<evidence type="ECO:0000256" key="11">
    <source>
        <dbReference type="ARBA" id="ARBA00039207"/>
    </source>
</evidence>
<feature type="compositionally biased region" description="Basic and acidic residues" evidence="15">
    <location>
        <begin position="96"/>
        <end position="113"/>
    </location>
</feature>
<protein>
    <recommendedName>
        <fullName evidence="11">Palmitoyltransferase ERF2</fullName>
        <ecNumber evidence="2">2.3.1.225</ecNumber>
    </recommendedName>
    <alternativeName>
        <fullName evidence="12">DHHC cysteine-rich domain-containing protein ERF2</fullName>
    </alternativeName>
    <alternativeName>
        <fullName evidence="13">Ras protein acyltransferase</fullName>
    </alternativeName>
</protein>
<evidence type="ECO:0000256" key="10">
    <source>
        <dbReference type="ARBA" id="ARBA00023463"/>
    </source>
</evidence>
<dbReference type="GO" id="GO:0006612">
    <property type="term" value="P:protein targeting to membrane"/>
    <property type="evidence" value="ECO:0007669"/>
    <property type="project" value="TreeGrafter"/>
</dbReference>
<dbReference type="InterPro" id="IPR001594">
    <property type="entry name" value="Palmitoyltrfase_DHHC"/>
</dbReference>
<feature type="compositionally biased region" description="Polar residues" evidence="15">
    <location>
        <begin position="626"/>
        <end position="635"/>
    </location>
</feature>
<evidence type="ECO:0000256" key="2">
    <source>
        <dbReference type="ARBA" id="ARBA00012210"/>
    </source>
</evidence>
<name>A0A316YQP0_9BASI</name>
<feature type="transmembrane region" description="Helical" evidence="16">
    <location>
        <begin position="843"/>
        <end position="863"/>
    </location>
</feature>
<feature type="compositionally biased region" description="Basic and acidic residues" evidence="15">
    <location>
        <begin position="132"/>
        <end position="142"/>
    </location>
</feature>
<keyword evidence="19" id="KW-1185">Reference proteome</keyword>
<feature type="compositionally biased region" description="Polar residues" evidence="15">
    <location>
        <begin position="422"/>
        <end position="433"/>
    </location>
</feature>
<gene>
    <name evidence="18" type="ORF">FA10DRAFT_64986</name>
</gene>
<proteinExistence type="inferred from homology"/>
<evidence type="ECO:0000256" key="16">
    <source>
        <dbReference type="SAM" id="Phobius"/>
    </source>
</evidence>
<feature type="domain" description="Palmitoyltransferase DHHC" evidence="17">
    <location>
        <begin position="1073"/>
        <end position="1210"/>
    </location>
</feature>
<dbReference type="AlphaFoldDB" id="A0A316YQP0"/>
<dbReference type="PANTHER" id="PTHR22883">
    <property type="entry name" value="ZINC FINGER DHHC DOMAIN CONTAINING PROTEIN"/>
    <property type="match status" value="1"/>
</dbReference>
<comment type="catalytic activity">
    <reaction evidence="14">
        <text>L-cysteinyl-[protein] + hexadecanoyl-CoA = S-hexadecanoyl-L-cysteinyl-[protein] + CoA</text>
        <dbReference type="Rhea" id="RHEA:36683"/>
        <dbReference type="Rhea" id="RHEA-COMP:10131"/>
        <dbReference type="Rhea" id="RHEA-COMP:11032"/>
        <dbReference type="ChEBI" id="CHEBI:29950"/>
        <dbReference type="ChEBI" id="CHEBI:57287"/>
        <dbReference type="ChEBI" id="CHEBI:57379"/>
        <dbReference type="ChEBI" id="CHEBI:74151"/>
        <dbReference type="EC" id="2.3.1.225"/>
    </reaction>
</comment>
<feature type="compositionally biased region" description="Basic and acidic residues" evidence="15">
    <location>
        <begin position="33"/>
        <end position="43"/>
    </location>
</feature>
<evidence type="ECO:0000256" key="3">
    <source>
        <dbReference type="ARBA" id="ARBA00022679"/>
    </source>
</evidence>
<evidence type="ECO:0000256" key="1">
    <source>
        <dbReference type="ARBA" id="ARBA00004127"/>
    </source>
</evidence>
<dbReference type="InterPro" id="IPR039859">
    <property type="entry name" value="PFA4/ZDH16/20/ERF2-like"/>
</dbReference>
<keyword evidence="6 16" id="KW-0472">Membrane</keyword>
<keyword evidence="4 16" id="KW-0812">Transmembrane</keyword>
<keyword evidence="8" id="KW-0449">Lipoprotein</keyword>
<dbReference type="GO" id="GO:0019706">
    <property type="term" value="F:protein-cysteine S-palmitoyltransferase activity"/>
    <property type="evidence" value="ECO:0007669"/>
    <property type="project" value="UniProtKB-EC"/>
</dbReference>
<feature type="transmembrane region" description="Helical" evidence="16">
    <location>
        <begin position="1173"/>
        <end position="1196"/>
    </location>
</feature>
<dbReference type="PROSITE" id="PS50216">
    <property type="entry name" value="DHHC"/>
    <property type="match status" value="1"/>
</dbReference>
<keyword evidence="5 16" id="KW-1133">Transmembrane helix</keyword>
<dbReference type="STRING" id="215250.A0A316YQP0"/>
<feature type="region of interest" description="Disordered" evidence="15">
    <location>
        <begin position="537"/>
        <end position="557"/>
    </location>
</feature>
<evidence type="ECO:0000313" key="19">
    <source>
        <dbReference type="Proteomes" id="UP000245768"/>
    </source>
</evidence>
<feature type="region of interest" description="Disordered" evidence="15">
    <location>
        <begin position="606"/>
        <end position="727"/>
    </location>
</feature>
<reference evidence="18 19" key="1">
    <citation type="journal article" date="2018" name="Mol. Biol. Evol.">
        <title>Broad Genomic Sampling Reveals a Smut Pathogenic Ancestry of the Fungal Clade Ustilaginomycotina.</title>
        <authorList>
            <person name="Kijpornyongpan T."/>
            <person name="Mondo S.J."/>
            <person name="Barry K."/>
            <person name="Sandor L."/>
            <person name="Lee J."/>
            <person name="Lipzen A."/>
            <person name="Pangilinan J."/>
            <person name="LaButti K."/>
            <person name="Hainaut M."/>
            <person name="Henrissat B."/>
            <person name="Grigoriev I.V."/>
            <person name="Spatafora J.W."/>
            <person name="Aime M.C."/>
        </authorList>
    </citation>
    <scope>NUCLEOTIDE SEQUENCE [LARGE SCALE GENOMIC DNA]</scope>
    <source>
        <strain evidence="18 19">MCA 4198</strain>
    </source>
</reference>
<feature type="compositionally biased region" description="Low complexity" evidence="15">
    <location>
        <begin position="206"/>
        <end position="235"/>
    </location>
</feature>
<dbReference type="InParanoid" id="A0A316YQP0"/>
<evidence type="ECO:0000256" key="15">
    <source>
        <dbReference type="SAM" id="MobiDB-lite"/>
    </source>
</evidence>
<comment type="subcellular location">
    <subcellularLocation>
        <location evidence="1">Endomembrane system</location>
        <topology evidence="1">Multi-pass membrane protein</topology>
    </subcellularLocation>
</comment>
<dbReference type="GO" id="GO:0005794">
    <property type="term" value="C:Golgi apparatus"/>
    <property type="evidence" value="ECO:0007669"/>
    <property type="project" value="TreeGrafter"/>
</dbReference>
<dbReference type="PANTHER" id="PTHR22883:SF43">
    <property type="entry name" value="PALMITOYLTRANSFERASE APP"/>
    <property type="match status" value="1"/>
</dbReference>
<feature type="region of interest" description="Disordered" evidence="15">
    <location>
        <begin position="1"/>
        <end position="343"/>
    </location>
</feature>
<feature type="compositionally biased region" description="Polar residues" evidence="15">
    <location>
        <begin position="46"/>
        <end position="62"/>
    </location>
</feature>